<proteinExistence type="inferred from homology"/>
<evidence type="ECO:0000256" key="6">
    <source>
        <dbReference type="ARBA" id="ARBA00022806"/>
    </source>
</evidence>
<keyword evidence="5" id="KW-0378">Hydrolase</keyword>
<dbReference type="InterPro" id="IPR027417">
    <property type="entry name" value="P-loop_NTPase"/>
</dbReference>
<dbReference type="SUPFAM" id="SSF52540">
    <property type="entry name" value="P-loop containing nucleoside triphosphate hydrolases"/>
    <property type="match status" value="1"/>
</dbReference>
<keyword evidence="4" id="KW-0547">Nucleotide-binding</keyword>
<dbReference type="InterPro" id="IPR003593">
    <property type="entry name" value="AAA+_ATPase"/>
</dbReference>
<evidence type="ECO:0000256" key="8">
    <source>
        <dbReference type="ARBA" id="ARBA00023125"/>
    </source>
</evidence>
<dbReference type="PANTHER" id="PTHR30153">
    <property type="entry name" value="REPLICATIVE DNA HELICASE DNAB"/>
    <property type="match status" value="1"/>
</dbReference>
<gene>
    <name evidence="13" type="ORF">METZ01_LOCUS6617</name>
</gene>
<comment type="catalytic activity">
    <reaction evidence="11">
        <text>ATP + H2O = ADP + phosphate + H(+)</text>
        <dbReference type="Rhea" id="RHEA:13065"/>
        <dbReference type="ChEBI" id="CHEBI:15377"/>
        <dbReference type="ChEBI" id="CHEBI:15378"/>
        <dbReference type="ChEBI" id="CHEBI:30616"/>
        <dbReference type="ChEBI" id="CHEBI:43474"/>
        <dbReference type="ChEBI" id="CHEBI:456216"/>
        <dbReference type="EC" id="5.6.2.3"/>
    </reaction>
</comment>
<keyword evidence="6" id="KW-0347">Helicase</keyword>
<organism evidence="13">
    <name type="scientific">marine metagenome</name>
    <dbReference type="NCBI Taxonomy" id="408172"/>
    <lineage>
        <taxon>unclassified sequences</taxon>
        <taxon>metagenomes</taxon>
        <taxon>ecological metagenomes</taxon>
    </lineage>
</organism>
<evidence type="ECO:0000259" key="12">
    <source>
        <dbReference type="PROSITE" id="PS51199"/>
    </source>
</evidence>
<sequence>MAQEKNKILNVQPHSDEAEQAVLGSMLSSGSAVNKAFEKKLTSEHFYKSAHSLIFSAMARLNKDNEPIDTVSVVDSLTKSKDLDKVGGAYYISGLIEVVPTTAHVDRYIKIVIEKSVLRNLIYLANDISKEAYDDSQEVDDILETVQKSIFSITQDTLQKDFEEIDPVLIKTFDKIDKIASHKGTVIGVPSGFHELDQKTTGFQNGDLIIIAGRPAMGKTSFALNMMRNAAIDSKKKIGFFSLEMANEQLAMRLLCSEARVDSNLVRRGDLPKSQYKNLSLAVGPLSKSDIYLDDTPALSILELRAKARRLKNDVNLDMIIVDYLQLMQGPRGAENRQQEIATISRSMKALAKELEIPIVALSQLSRAVEQRTGSKKPLLSDLRESGAIEQDADVVIFLYRDEVYNKDADNEGKAEIIVAKQRNGPTGTVEAAFISRYTRFENLATNPGPPF</sequence>
<evidence type="ECO:0000256" key="7">
    <source>
        <dbReference type="ARBA" id="ARBA00022840"/>
    </source>
</evidence>
<dbReference type="EMBL" id="UINC01000347">
    <property type="protein sequence ID" value="SUZ53763.1"/>
    <property type="molecule type" value="Genomic_DNA"/>
</dbReference>
<keyword evidence="3" id="KW-0235">DNA replication</keyword>
<dbReference type="InterPro" id="IPR036185">
    <property type="entry name" value="DNA_heli_DnaB-like_N_sf"/>
</dbReference>
<accession>A0A381NJR7</accession>
<keyword evidence="8" id="KW-0238">DNA-binding</keyword>
<evidence type="ECO:0000256" key="4">
    <source>
        <dbReference type="ARBA" id="ARBA00022741"/>
    </source>
</evidence>
<dbReference type="FunFam" id="3.40.50.300:FF:000076">
    <property type="entry name" value="Replicative DNA helicase"/>
    <property type="match status" value="1"/>
</dbReference>
<dbReference type="PROSITE" id="PS51199">
    <property type="entry name" value="SF4_HELICASE"/>
    <property type="match status" value="1"/>
</dbReference>
<evidence type="ECO:0000256" key="2">
    <source>
        <dbReference type="ARBA" id="ARBA00022515"/>
    </source>
</evidence>
<keyword evidence="2" id="KW-0639">Primosome</keyword>
<dbReference type="InterPro" id="IPR016136">
    <property type="entry name" value="DNA_helicase_N/primase_C"/>
</dbReference>
<dbReference type="PANTHER" id="PTHR30153:SF2">
    <property type="entry name" value="REPLICATIVE DNA HELICASE"/>
    <property type="match status" value="1"/>
</dbReference>
<dbReference type="InterPro" id="IPR007693">
    <property type="entry name" value="DNA_helicase_DnaB-like_N"/>
</dbReference>
<evidence type="ECO:0000256" key="1">
    <source>
        <dbReference type="ARBA" id="ARBA00008428"/>
    </source>
</evidence>
<keyword evidence="9" id="KW-0413">Isomerase</keyword>
<evidence type="ECO:0000256" key="9">
    <source>
        <dbReference type="ARBA" id="ARBA00023235"/>
    </source>
</evidence>
<dbReference type="GO" id="GO:0016787">
    <property type="term" value="F:hydrolase activity"/>
    <property type="evidence" value="ECO:0007669"/>
    <property type="project" value="UniProtKB-KW"/>
</dbReference>
<dbReference type="GO" id="GO:1990077">
    <property type="term" value="C:primosome complex"/>
    <property type="evidence" value="ECO:0007669"/>
    <property type="project" value="UniProtKB-KW"/>
</dbReference>
<dbReference type="GO" id="GO:0043139">
    <property type="term" value="F:5'-3' DNA helicase activity"/>
    <property type="evidence" value="ECO:0007669"/>
    <property type="project" value="UniProtKB-EC"/>
</dbReference>
<evidence type="ECO:0000256" key="5">
    <source>
        <dbReference type="ARBA" id="ARBA00022801"/>
    </source>
</evidence>
<dbReference type="FunFam" id="1.10.860.10:FF:000001">
    <property type="entry name" value="Replicative DNA helicase"/>
    <property type="match status" value="1"/>
</dbReference>
<dbReference type="AlphaFoldDB" id="A0A381NJR7"/>
<dbReference type="Pfam" id="PF03796">
    <property type="entry name" value="DnaB_C"/>
    <property type="match status" value="1"/>
</dbReference>
<evidence type="ECO:0000256" key="11">
    <source>
        <dbReference type="ARBA" id="ARBA00048954"/>
    </source>
</evidence>
<dbReference type="SMART" id="SM00382">
    <property type="entry name" value="AAA"/>
    <property type="match status" value="1"/>
</dbReference>
<dbReference type="GO" id="GO:0005524">
    <property type="term" value="F:ATP binding"/>
    <property type="evidence" value="ECO:0007669"/>
    <property type="project" value="UniProtKB-KW"/>
</dbReference>
<dbReference type="NCBIfam" id="TIGR00665">
    <property type="entry name" value="DnaB"/>
    <property type="match status" value="1"/>
</dbReference>
<comment type="similarity">
    <text evidence="1">Belongs to the helicase family. DnaB subfamily.</text>
</comment>
<dbReference type="Pfam" id="PF00772">
    <property type="entry name" value="DnaB"/>
    <property type="match status" value="1"/>
</dbReference>
<dbReference type="GO" id="GO:0042802">
    <property type="term" value="F:identical protein binding"/>
    <property type="evidence" value="ECO:0007669"/>
    <property type="project" value="UniProtKB-ARBA"/>
</dbReference>
<evidence type="ECO:0000256" key="10">
    <source>
        <dbReference type="ARBA" id="ARBA00044969"/>
    </source>
</evidence>
<dbReference type="Gene3D" id="3.40.50.300">
    <property type="entry name" value="P-loop containing nucleotide triphosphate hydrolases"/>
    <property type="match status" value="1"/>
</dbReference>
<dbReference type="InterPro" id="IPR007692">
    <property type="entry name" value="DNA_helicase_DnaB"/>
</dbReference>
<protein>
    <recommendedName>
        <fullName evidence="10">DNA 5'-3' helicase</fullName>
        <ecNumber evidence="10">5.6.2.3</ecNumber>
    </recommendedName>
</protein>
<dbReference type="Gene3D" id="1.10.860.10">
    <property type="entry name" value="DNAb Helicase, Chain A"/>
    <property type="match status" value="1"/>
</dbReference>
<dbReference type="GO" id="GO:0006269">
    <property type="term" value="P:DNA replication, synthesis of primer"/>
    <property type="evidence" value="ECO:0007669"/>
    <property type="project" value="UniProtKB-KW"/>
</dbReference>
<feature type="domain" description="SF4 helicase" evidence="12">
    <location>
        <begin position="182"/>
        <end position="448"/>
    </location>
</feature>
<dbReference type="CDD" id="cd00984">
    <property type="entry name" value="DnaB_C"/>
    <property type="match status" value="1"/>
</dbReference>
<evidence type="ECO:0000256" key="3">
    <source>
        <dbReference type="ARBA" id="ARBA00022705"/>
    </source>
</evidence>
<keyword evidence="7" id="KW-0067">ATP-binding</keyword>
<dbReference type="InterPro" id="IPR007694">
    <property type="entry name" value="DNA_helicase_DnaB-like_C"/>
</dbReference>
<evidence type="ECO:0000313" key="13">
    <source>
        <dbReference type="EMBL" id="SUZ53763.1"/>
    </source>
</evidence>
<name>A0A381NJR7_9ZZZZ</name>
<dbReference type="GO" id="GO:0005829">
    <property type="term" value="C:cytosol"/>
    <property type="evidence" value="ECO:0007669"/>
    <property type="project" value="TreeGrafter"/>
</dbReference>
<dbReference type="SUPFAM" id="SSF48024">
    <property type="entry name" value="N-terminal domain of DnaB helicase"/>
    <property type="match status" value="1"/>
</dbReference>
<dbReference type="NCBIfam" id="NF004384">
    <property type="entry name" value="PRK05748.1"/>
    <property type="match status" value="1"/>
</dbReference>
<dbReference type="GO" id="GO:0003677">
    <property type="term" value="F:DNA binding"/>
    <property type="evidence" value="ECO:0007669"/>
    <property type="project" value="UniProtKB-KW"/>
</dbReference>
<dbReference type="EC" id="5.6.2.3" evidence="10"/>
<reference evidence="13" key="1">
    <citation type="submission" date="2018-05" db="EMBL/GenBank/DDBJ databases">
        <authorList>
            <person name="Lanie J.A."/>
            <person name="Ng W.-L."/>
            <person name="Kazmierczak K.M."/>
            <person name="Andrzejewski T.M."/>
            <person name="Davidsen T.M."/>
            <person name="Wayne K.J."/>
            <person name="Tettelin H."/>
            <person name="Glass J.I."/>
            <person name="Rusch D."/>
            <person name="Podicherti R."/>
            <person name="Tsui H.-C.T."/>
            <person name="Winkler M.E."/>
        </authorList>
    </citation>
    <scope>NUCLEOTIDE SEQUENCE</scope>
</reference>